<evidence type="ECO:0000313" key="3">
    <source>
        <dbReference type="Proteomes" id="UP001597034"/>
    </source>
</evidence>
<dbReference type="RefSeq" id="WP_256401989.1">
    <property type="nucleotide sequence ID" value="NZ_JANHJR010000004.1"/>
</dbReference>
<dbReference type="InterPro" id="IPR051604">
    <property type="entry name" value="Ergot_Alk_Oxidoreductase"/>
</dbReference>
<name>A0ABD6DMT6_9EURY</name>
<dbReference type="Gene3D" id="3.90.25.10">
    <property type="entry name" value="UDP-galactose 4-epimerase, domain 1"/>
    <property type="match status" value="1"/>
</dbReference>
<proteinExistence type="predicted"/>
<protein>
    <submittedName>
        <fullName evidence="2">NmrA family NAD(P)-binding protein</fullName>
    </submittedName>
</protein>
<evidence type="ECO:0000313" key="2">
    <source>
        <dbReference type="EMBL" id="MFD1647527.1"/>
    </source>
</evidence>
<evidence type="ECO:0000259" key="1">
    <source>
        <dbReference type="Pfam" id="PF05368"/>
    </source>
</evidence>
<dbReference type="PANTHER" id="PTHR43162:SF1">
    <property type="entry name" value="PRESTALK A DIFFERENTIATION PROTEIN A"/>
    <property type="match status" value="1"/>
</dbReference>
<sequence length="290" mass="31469">MSQSEMRTGSRPGRVLVTGATGTVGSHVCAELTAFEELTVRAAVRDPDGYDGPADEIVTFDFTDPTTYRGAFVDVDSLFLVRPPAISRVERDLVPALAAAVGAGVDHVVFLSVIGADRNPVVPHAKIESWLTESGVETTFLRASFFMQNLVTEHLDEVRAGELFVPAGGGETSFVDARDVAAVAAVALMTGRTGAYDLTGPESLDYHEVAAVLSAELDYRVRYVAPSLLRFCWRRARRGGDLRKVLVMAGIYTTVRLGFAGRVSGDVRYLLGRDPRSFSTFVRDYRDVLS</sequence>
<accession>A0ABD6DMT6</accession>
<dbReference type="Proteomes" id="UP001597034">
    <property type="component" value="Unassembled WGS sequence"/>
</dbReference>
<organism evidence="2 3">
    <name type="scientific">Haloarchaeobius litoreus</name>
    <dbReference type="NCBI Taxonomy" id="755306"/>
    <lineage>
        <taxon>Archaea</taxon>
        <taxon>Methanobacteriati</taxon>
        <taxon>Methanobacteriota</taxon>
        <taxon>Stenosarchaea group</taxon>
        <taxon>Halobacteria</taxon>
        <taxon>Halobacteriales</taxon>
        <taxon>Halorubellaceae</taxon>
        <taxon>Haloarchaeobius</taxon>
    </lineage>
</organism>
<dbReference type="PANTHER" id="PTHR43162">
    <property type="match status" value="1"/>
</dbReference>
<reference evidence="2 3" key="1">
    <citation type="journal article" date="2019" name="Int. J. Syst. Evol. Microbiol.">
        <title>The Global Catalogue of Microorganisms (GCM) 10K type strain sequencing project: providing services to taxonomists for standard genome sequencing and annotation.</title>
        <authorList>
            <consortium name="The Broad Institute Genomics Platform"/>
            <consortium name="The Broad Institute Genome Sequencing Center for Infectious Disease"/>
            <person name="Wu L."/>
            <person name="Ma J."/>
        </authorList>
    </citation>
    <scope>NUCLEOTIDE SEQUENCE [LARGE SCALE GENOMIC DNA]</scope>
    <source>
        <strain evidence="2 3">CGMCC 1.10390</strain>
    </source>
</reference>
<feature type="domain" description="NmrA-like" evidence="1">
    <location>
        <begin position="14"/>
        <end position="224"/>
    </location>
</feature>
<keyword evidence="3" id="KW-1185">Reference proteome</keyword>
<dbReference type="Pfam" id="PF05368">
    <property type="entry name" value="NmrA"/>
    <property type="match status" value="1"/>
</dbReference>
<dbReference type="InterPro" id="IPR036291">
    <property type="entry name" value="NAD(P)-bd_dom_sf"/>
</dbReference>
<comment type="caution">
    <text evidence="2">The sequence shown here is derived from an EMBL/GenBank/DDBJ whole genome shotgun (WGS) entry which is preliminary data.</text>
</comment>
<dbReference type="EMBL" id="JBHUDO010000004">
    <property type="protein sequence ID" value="MFD1647527.1"/>
    <property type="molecule type" value="Genomic_DNA"/>
</dbReference>
<dbReference type="SUPFAM" id="SSF51735">
    <property type="entry name" value="NAD(P)-binding Rossmann-fold domains"/>
    <property type="match status" value="1"/>
</dbReference>
<dbReference type="InterPro" id="IPR008030">
    <property type="entry name" value="NmrA-like"/>
</dbReference>
<gene>
    <name evidence="2" type="ORF">ACFSBL_17695</name>
</gene>
<dbReference type="AlphaFoldDB" id="A0ABD6DMT6"/>
<dbReference type="Gene3D" id="3.40.50.720">
    <property type="entry name" value="NAD(P)-binding Rossmann-like Domain"/>
    <property type="match status" value="1"/>
</dbReference>